<dbReference type="EMBL" id="GISG01263654">
    <property type="protein sequence ID" value="MBA4674598.1"/>
    <property type="molecule type" value="Transcribed_RNA"/>
</dbReference>
<dbReference type="SUPFAM" id="SSF53474">
    <property type="entry name" value="alpha/beta-Hydrolases"/>
    <property type="match status" value="1"/>
</dbReference>
<evidence type="ECO:0000313" key="1">
    <source>
        <dbReference type="EMBL" id="MBA4674597.1"/>
    </source>
</evidence>
<reference evidence="1" key="1">
    <citation type="journal article" date="2013" name="J. Plant Res.">
        <title>Effect of fungi and light on seed germination of three Opuntia species from semiarid lands of central Mexico.</title>
        <authorList>
            <person name="Delgado-Sanchez P."/>
            <person name="Jimenez-Bremont J.F."/>
            <person name="Guerrero-Gonzalez Mde L."/>
            <person name="Flores J."/>
        </authorList>
    </citation>
    <scope>NUCLEOTIDE SEQUENCE</scope>
    <source>
        <tissue evidence="1">Cladode</tissue>
    </source>
</reference>
<dbReference type="AlphaFoldDB" id="A0A7C9AT74"/>
<dbReference type="PANTHER" id="PTHR45763">
    <property type="entry name" value="HYDROLASE, ALPHA/BETA FOLD FAMILY PROTEIN, EXPRESSED-RELATED"/>
    <property type="match status" value="1"/>
</dbReference>
<accession>A0A7C9AT74</accession>
<name>A0A7C9AT74_OPUST</name>
<dbReference type="EMBL" id="GISG01263652">
    <property type="protein sequence ID" value="MBA4674597.1"/>
    <property type="molecule type" value="Transcribed_RNA"/>
</dbReference>
<evidence type="ECO:0008006" key="2">
    <source>
        <dbReference type="Google" id="ProtNLM"/>
    </source>
</evidence>
<dbReference type="PANTHER" id="PTHR45763:SF51">
    <property type="entry name" value="ALPHA_BETA-HYDROLASES SUPERFAMILY PROTEIN"/>
    <property type="match status" value="1"/>
</dbReference>
<proteinExistence type="predicted"/>
<dbReference type="Gene3D" id="3.40.50.1820">
    <property type="entry name" value="alpha/beta hydrolase"/>
    <property type="match status" value="1"/>
</dbReference>
<sequence>MALDVEELADQLGLGEKFYVVGYSMGGQIIWSCLKYIPHRLVGATLIVPVINYWWFGLPAHVSTEGTHIPWDKRALRVAHYMPWLTYWWNTQKIFPFISLILQSPGILSEQDKEILAKFPRKESMVCSAFQATFYFISLSHCVLME</sequence>
<dbReference type="InterPro" id="IPR029058">
    <property type="entry name" value="AB_hydrolase_fold"/>
</dbReference>
<dbReference type="EMBL" id="GISG01263656">
    <property type="protein sequence ID" value="MBA4674599.1"/>
    <property type="molecule type" value="Transcribed_RNA"/>
</dbReference>
<organism evidence="1">
    <name type="scientific">Opuntia streptacantha</name>
    <name type="common">Prickly pear cactus</name>
    <name type="synonym">Opuntia cardona</name>
    <dbReference type="NCBI Taxonomy" id="393608"/>
    <lineage>
        <taxon>Eukaryota</taxon>
        <taxon>Viridiplantae</taxon>
        <taxon>Streptophyta</taxon>
        <taxon>Embryophyta</taxon>
        <taxon>Tracheophyta</taxon>
        <taxon>Spermatophyta</taxon>
        <taxon>Magnoliopsida</taxon>
        <taxon>eudicotyledons</taxon>
        <taxon>Gunneridae</taxon>
        <taxon>Pentapetalae</taxon>
        <taxon>Caryophyllales</taxon>
        <taxon>Cactineae</taxon>
        <taxon>Cactaceae</taxon>
        <taxon>Opuntioideae</taxon>
        <taxon>Opuntia</taxon>
    </lineage>
</organism>
<protein>
    <recommendedName>
        <fullName evidence="2">AB hydrolase-1 domain-containing protein</fullName>
    </recommendedName>
</protein>
<reference evidence="1" key="2">
    <citation type="submission" date="2020-07" db="EMBL/GenBank/DDBJ databases">
        <authorList>
            <person name="Vera ALvarez R."/>
            <person name="Arias-Moreno D.M."/>
            <person name="Jimenez-Jacinto V."/>
            <person name="Jimenez-Bremont J.F."/>
            <person name="Swaminathan K."/>
            <person name="Moose S.P."/>
            <person name="Guerrero-Gonzalez M.L."/>
            <person name="Marino-Ramirez L."/>
            <person name="Landsman D."/>
            <person name="Rodriguez-Kessler M."/>
            <person name="Delgado-Sanchez P."/>
        </authorList>
    </citation>
    <scope>NUCLEOTIDE SEQUENCE</scope>
    <source>
        <tissue evidence="1">Cladode</tissue>
    </source>
</reference>